<dbReference type="EMBL" id="KE344374">
    <property type="protein sequence ID" value="EXB59119.1"/>
    <property type="molecule type" value="Genomic_DNA"/>
</dbReference>
<reference evidence="2" key="1">
    <citation type="submission" date="2013-01" db="EMBL/GenBank/DDBJ databases">
        <title>Draft Genome Sequence of a Mulberry Tree, Morus notabilis C.K. Schneid.</title>
        <authorList>
            <person name="He N."/>
            <person name="Zhao S."/>
        </authorList>
    </citation>
    <scope>NUCLEOTIDE SEQUENCE</scope>
</reference>
<gene>
    <name evidence="1" type="ORF">L484_014614</name>
</gene>
<dbReference type="Proteomes" id="UP000030645">
    <property type="component" value="Unassembled WGS sequence"/>
</dbReference>
<evidence type="ECO:0000313" key="1">
    <source>
        <dbReference type="EMBL" id="EXB59119.1"/>
    </source>
</evidence>
<dbReference type="AlphaFoldDB" id="W9R922"/>
<keyword evidence="2" id="KW-1185">Reference proteome</keyword>
<protein>
    <submittedName>
        <fullName evidence="1">Uncharacterized protein</fullName>
    </submittedName>
</protein>
<proteinExistence type="predicted"/>
<organism evidence="1 2">
    <name type="scientific">Morus notabilis</name>
    <dbReference type="NCBI Taxonomy" id="981085"/>
    <lineage>
        <taxon>Eukaryota</taxon>
        <taxon>Viridiplantae</taxon>
        <taxon>Streptophyta</taxon>
        <taxon>Embryophyta</taxon>
        <taxon>Tracheophyta</taxon>
        <taxon>Spermatophyta</taxon>
        <taxon>Magnoliopsida</taxon>
        <taxon>eudicotyledons</taxon>
        <taxon>Gunneridae</taxon>
        <taxon>Pentapetalae</taxon>
        <taxon>rosids</taxon>
        <taxon>fabids</taxon>
        <taxon>Rosales</taxon>
        <taxon>Moraceae</taxon>
        <taxon>Moreae</taxon>
        <taxon>Morus</taxon>
    </lineage>
</organism>
<name>W9R922_9ROSA</name>
<sequence length="85" mass="8990">MSQVGVATATVISVISLCSPLSPTEVLTVVRVLRHGIRDLQSLHKSACSLVFGGDIARVTAGVAMAGCIRLAIVQNRAVDQRKFE</sequence>
<evidence type="ECO:0000313" key="2">
    <source>
        <dbReference type="Proteomes" id="UP000030645"/>
    </source>
</evidence>
<accession>W9R922</accession>